<dbReference type="GO" id="GO:0004656">
    <property type="term" value="F:procollagen-proline 4-dioxygenase activity"/>
    <property type="evidence" value="ECO:0000318"/>
    <property type="project" value="GO_Central"/>
</dbReference>
<dbReference type="GO" id="GO:0005783">
    <property type="term" value="C:endoplasmic reticulum"/>
    <property type="evidence" value="ECO:0000318"/>
    <property type="project" value="GO_Central"/>
</dbReference>
<accession>A8XH97</accession>
<keyword evidence="11" id="KW-0408">Iron</keyword>
<keyword evidence="14" id="KW-0732">Signal</keyword>
<dbReference type="Proteomes" id="UP000008549">
    <property type="component" value="Unassembled WGS sequence"/>
</dbReference>
<evidence type="ECO:0000256" key="13">
    <source>
        <dbReference type="SAM" id="MobiDB-lite"/>
    </source>
</evidence>
<dbReference type="Pfam" id="PF23558">
    <property type="entry name" value="TPR_P4H"/>
    <property type="match status" value="2"/>
</dbReference>
<evidence type="ECO:0000256" key="11">
    <source>
        <dbReference type="ARBA" id="ARBA00023004"/>
    </source>
</evidence>
<dbReference type="HOGENOM" id="CLU_298309_0_0_1"/>
<evidence type="ECO:0000256" key="7">
    <source>
        <dbReference type="ARBA" id="ARBA00022824"/>
    </source>
</evidence>
<dbReference type="FunFam" id="2.60.120.620:FF:000046">
    <property type="entry name" value="Predicted protein"/>
    <property type="match status" value="1"/>
</dbReference>
<dbReference type="Pfam" id="PF13640">
    <property type="entry name" value="2OG-FeII_Oxy_3"/>
    <property type="match status" value="1"/>
</dbReference>
<evidence type="ECO:0000313" key="16">
    <source>
        <dbReference type="EMBL" id="CAP32021.2"/>
    </source>
</evidence>
<evidence type="ECO:0000256" key="14">
    <source>
        <dbReference type="SAM" id="SignalP"/>
    </source>
</evidence>
<comment type="function">
    <text evidence="2">Catalyzes the post-translational formation of 4-hydroxyproline in -Xaa-Pro-Gly- sequences in collagens and other proteins.</text>
</comment>
<keyword evidence="8" id="KW-0847">Vitamin C</keyword>
<dbReference type="eggNOG" id="KOG1591">
    <property type="taxonomic scope" value="Eukaryota"/>
</dbReference>
<name>A8XH97_CAEBR</name>
<evidence type="ECO:0000256" key="5">
    <source>
        <dbReference type="ARBA" id="ARBA00012269"/>
    </source>
</evidence>
<dbReference type="FunCoup" id="A8XH97">
    <property type="interactions" value="868"/>
</dbReference>
<feature type="domain" description="Fe2OG dioxygenase" evidence="15">
    <location>
        <begin position="853"/>
        <end position="961"/>
    </location>
</feature>
<dbReference type="PROSITE" id="PS51471">
    <property type="entry name" value="FE2OG_OXY"/>
    <property type="match status" value="1"/>
</dbReference>
<dbReference type="GO" id="GO:0005506">
    <property type="term" value="F:iron ion binding"/>
    <property type="evidence" value="ECO:0007669"/>
    <property type="project" value="InterPro"/>
</dbReference>
<feature type="region of interest" description="Disordered" evidence="13">
    <location>
        <begin position="985"/>
        <end position="1008"/>
    </location>
</feature>
<evidence type="ECO:0000256" key="6">
    <source>
        <dbReference type="ARBA" id="ARBA00022723"/>
    </source>
</evidence>
<dbReference type="GO" id="GO:0005788">
    <property type="term" value="C:endoplasmic reticulum lumen"/>
    <property type="evidence" value="ECO:0007669"/>
    <property type="project" value="UniProtKB-SubCell"/>
</dbReference>
<dbReference type="InterPro" id="IPR045054">
    <property type="entry name" value="P4HA-like"/>
</dbReference>
<evidence type="ECO:0000256" key="12">
    <source>
        <dbReference type="ARBA" id="ARBA00023180"/>
    </source>
</evidence>
<dbReference type="Pfam" id="PF08336">
    <property type="entry name" value="P4Ha_N"/>
    <property type="match status" value="2"/>
</dbReference>
<dbReference type="FunFam" id="1.25.40.10:FF:000006">
    <property type="entry name" value="Prolyl 4-hydroxylase subunit alpha 2"/>
    <property type="match status" value="2"/>
</dbReference>
<reference evidence="16 17" key="2">
    <citation type="journal article" date="2011" name="PLoS Genet.">
        <title>Caenorhabditis briggsae recombinant inbred line genotypes reveal inter-strain incompatibility and the evolution of recombination.</title>
        <authorList>
            <person name="Ross J.A."/>
            <person name="Koboldt D.C."/>
            <person name="Staisch J.E."/>
            <person name="Chamberlin H.M."/>
            <person name="Gupta B.P."/>
            <person name="Miller R.D."/>
            <person name="Baird S.E."/>
            <person name="Haag E.S."/>
        </authorList>
    </citation>
    <scope>NUCLEOTIDE SEQUENCE [LARGE SCALE GENOMIC DNA]</scope>
    <source>
        <strain evidence="16 17">AF16</strain>
    </source>
</reference>
<dbReference type="WormBase" id="CBG13195">
    <property type="protein sequence ID" value="CBP03234"/>
    <property type="gene ID" value="WBGene00045384"/>
    <property type="gene designation" value="Cbr-dpy-18"/>
</dbReference>
<dbReference type="GO" id="GO:0031418">
    <property type="term" value="F:L-ascorbic acid binding"/>
    <property type="evidence" value="ECO:0007669"/>
    <property type="project" value="UniProtKB-KW"/>
</dbReference>
<dbReference type="EMBL" id="HE601226">
    <property type="protein sequence ID" value="CAP32021.2"/>
    <property type="molecule type" value="Genomic_DNA"/>
</dbReference>
<evidence type="ECO:0000256" key="3">
    <source>
        <dbReference type="ARBA" id="ARBA00004319"/>
    </source>
</evidence>
<dbReference type="InterPro" id="IPR044862">
    <property type="entry name" value="Pro_4_hyd_alph_FE2OG_OXY"/>
</dbReference>
<evidence type="ECO:0000259" key="15">
    <source>
        <dbReference type="PROSITE" id="PS51471"/>
    </source>
</evidence>
<evidence type="ECO:0000256" key="8">
    <source>
        <dbReference type="ARBA" id="ARBA00022896"/>
    </source>
</evidence>
<evidence type="ECO:0000256" key="4">
    <source>
        <dbReference type="ARBA" id="ARBA00006511"/>
    </source>
</evidence>
<sequence length="1008" mass="116103">MRLALLVLALFGHASADLFTSIADMQQLLETERNIPKLLDKYIHEEEERLVQLKKLSEEYSKKNEQSIANGMNDIVNPINAFLLIKRKIFDWKEIESKMNANKAGIHVSSITDDNYGVRYPTADDLSGAAIGLLRLQDTYRLDTKDLADGKIYQDQGNYTFSAKDCFEIARAAYNEHDFYHTVMWMEEAKRRMDDEEEPTADMEDILEYLAFALYKQNNLKHALKLTDELYKMNPAHPRAKGNIKWYEDLLEQEGVRRSEMRKSIPPIQNRRPDSVLGNTERTMYEALCRNEVPVSQKDISKLYCYYKRDRPFLIYAPIKVEIKRFNPLAVLFKDVISDEEVATIQELAKPKLARATVHDSVTGKLVTATYRISKSAWLKAWEHEVVERVNKRIDLMTNLEMETAEELQIANYGIGGHYDPHFDHAKKEESKSFESLGTGNRIATVLFYMRLALLVLALFGHASADLFTSIADMQQLLETERNIPKLLDKYIHEEEERLVQLKKLSEEYSKKNEQSIANGMNDIVNPINAFLLIKRKIFDWKEIESKMNANKAGIHVSSITDDNYGVRYPTADDLSGAAIGLLRLQDTYRLDTKDLADGKIYQDQGNYTFSAKDCFEIARAAYNEHDFYHTVMWMEEAKRRMDDEEEPTADMEDILEYLAFALYKQNNLKHALKLTDELYKMNPAHPRAKGNIKWYEDLLEQEGVRRSEMRKSIPPIQNRRPDSVLGNTERTMYEALCRNEVPVSQKDISKLYCYYKRDRPFLIYAPIKVEIKRFNPLAVLFKDVISDEEVATIQELAKPKLARATVHDSVTGKLVTATYRISKSAWLKAWEHEVVERVNKRIDLMTNLEMETAEELQIANYGIGGHYDPHFDHAKKEESKSFESLGTGNRIATVLFYMSQPSHGGGTVFTEVKSTVLPTKNDALFWYNLYKQGDGNPDTRHAACPVLVGIKWVSNKWIHEKGNEFRRPCGLKSSDKERFVGDLGIGPEPRDAPNLSPNLGKDVWETI</sequence>
<organism evidence="16 17">
    <name type="scientific">Caenorhabditis briggsae</name>
    <dbReference type="NCBI Taxonomy" id="6238"/>
    <lineage>
        <taxon>Eukaryota</taxon>
        <taxon>Metazoa</taxon>
        <taxon>Ecdysozoa</taxon>
        <taxon>Nematoda</taxon>
        <taxon>Chromadorea</taxon>
        <taxon>Rhabditida</taxon>
        <taxon>Rhabditina</taxon>
        <taxon>Rhabditomorpha</taxon>
        <taxon>Rhabditoidea</taxon>
        <taxon>Rhabditidae</taxon>
        <taxon>Peloderinae</taxon>
        <taxon>Caenorhabditis</taxon>
    </lineage>
</organism>
<dbReference type="OMA" id="WKVEEHP"/>
<dbReference type="InterPro" id="IPR005123">
    <property type="entry name" value="Oxoglu/Fe-dep_dioxygenase_dom"/>
</dbReference>
<evidence type="ECO:0000256" key="2">
    <source>
        <dbReference type="ARBA" id="ARBA00002035"/>
    </source>
</evidence>
<dbReference type="PANTHER" id="PTHR10869:SF244">
    <property type="entry name" value="PROLYL 4-HYDROXYLASE SUBUNIT ALPHA-2"/>
    <property type="match status" value="1"/>
</dbReference>
<dbReference type="PANTHER" id="PTHR10869">
    <property type="entry name" value="PROLYL 4-HYDROXYLASE ALPHA SUBUNIT"/>
    <property type="match status" value="1"/>
</dbReference>
<comment type="subcellular location">
    <subcellularLocation>
        <location evidence="3">Endoplasmic reticulum lumen</location>
    </subcellularLocation>
</comment>
<evidence type="ECO:0000313" key="17">
    <source>
        <dbReference type="Proteomes" id="UP000008549"/>
    </source>
</evidence>
<evidence type="ECO:0000256" key="1">
    <source>
        <dbReference type="ARBA" id="ARBA00001961"/>
    </source>
</evidence>
<evidence type="ECO:0000256" key="10">
    <source>
        <dbReference type="ARBA" id="ARBA00023002"/>
    </source>
</evidence>
<feature type="chain" id="PRO_5002729986" description="procollagen-proline 4-dioxygenase" evidence="14">
    <location>
        <begin position="17"/>
        <end position="1008"/>
    </location>
</feature>
<keyword evidence="6" id="KW-0479">Metal-binding</keyword>
<evidence type="ECO:0000256" key="9">
    <source>
        <dbReference type="ARBA" id="ARBA00022964"/>
    </source>
</evidence>
<dbReference type="InterPro" id="IPR006620">
    <property type="entry name" value="Pro_4_hyd_alph"/>
</dbReference>
<dbReference type="SMART" id="SM00702">
    <property type="entry name" value="P4Hc"/>
    <property type="match status" value="2"/>
</dbReference>
<dbReference type="Gene3D" id="2.60.120.620">
    <property type="entry name" value="q2cbj1_9rhob like domain"/>
    <property type="match status" value="2"/>
</dbReference>
<proteinExistence type="inferred from homology"/>
<comment type="similarity">
    <text evidence="4">Belongs to the P4HA family.</text>
</comment>
<evidence type="ECO:0000313" key="18">
    <source>
        <dbReference type="WormBase" id="CBG13195"/>
    </source>
</evidence>
<comment type="cofactor">
    <cofactor evidence="1">
        <name>L-ascorbate</name>
        <dbReference type="ChEBI" id="CHEBI:38290"/>
    </cofactor>
</comment>
<keyword evidence="9" id="KW-0223">Dioxygenase</keyword>
<dbReference type="InterPro" id="IPR013547">
    <property type="entry name" value="P4H_N"/>
</dbReference>
<dbReference type="Gene3D" id="1.25.40.10">
    <property type="entry name" value="Tetratricopeptide repeat domain"/>
    <property type="match status" value="2"/>
</dbReference>
<dbReference type="Gene3D" id="6.10.140.1460">
    <property type="match status" value="2"/>
</dbReference>
<dbReference type="AlphaFoldDB" id="A8XH97"/>
<dbReference type="STRING" id="6238.A8XH97"/>
<dbReference type="SUPFAM" id="SSF48452">
    <property type="entry name" value="TPR-like"/>
    <property type="match status" value="2"/>
</dbReference>
<dbReference type="EC" id="1.14.11.2" evidence="5"/>
<keyword evidence="17" id="KW-1185">Reference proteome</keyword>
<dbReference type="InParanoid" id="A8XH97"/>
<keyword evidence="7" id="KW-0256">Endoplasmic reticulum</keyword>
<protein>
    <recommendedName>
        <fullName evidence="5">procollagen-proline 4-dioxygenase</fullName>
        <ecNumber evidence="5">1.14.11.2</ecNumber>
    </recommendedName>
</protein>
<dbReference type="InterPro" id="IPR059068">
    <property type="entry name" value="TPR_P4H"/>
</dbReference>
<keyword evidence="10" id="KW-0560">Oxidoreductase</keyword>
<dbReference type="FunFam" id="2.60.120.620:FF:000001">
    <property type="entry name" value="Prolyl 4-hydroxylase subunit alpha 2"/>
    <property type="match status" value="1"/>
</dbReference>
<keyword evidence="12" id="KW-0325">Glycoprotein</keyword>
<feature type="signal peptide" evidence="14">
    <location>
        <begin position="1"/>
        <end position="16"/>
    </location>
</feature>
<gene>
    <name evidence="18" type="primary">dpy-18</name>
    <name evidence="16" type="synonym">Cbr-dpy-18</name>
    <name evidence="18" type="ORF">CBG13195</name>
    <name evidence="16" type="ORF">CBG_13195</name>
</gene>
<reference evidence="16 17" key="1">
    <citation type="journal article" date="2003" name="PLoS Biol.">
        <title>The genome sequence of Caenorhabditis briggsae: a platform for comparative genomics.</title>
        <authorList>
            <person name="Stein L.D."/>
            <person name="Bao Z."/>
            <person name="Blasiar D."/>
            <person name="Blumenthal T."/>
            <person name="Brent M.R."/>
            <person name="Chen N."/>
            <person name="Chinwalla A."/>
            <person name="Clarke L."/>
            <person name="Clee C."/>
            <person name="Coghlan A."/>
            <person name="Coulson A."/>
            <person name="D'Eustachio P."/>
            <person name="Fitch D.H."/>
            <person name="Fulton L.A."/>
            <person name="Fulton R.E."/>
            <person name="Griffiths-Jones S."/>
            <person name="Harris T.W."/>
            <person name="Hillier L.W."/>
            <person name="Kamath R."/>
            <person name="Kuwabara P.E."/>
            <person name="Mardis E.R."/>
            <person name="Marra M.A."/>
            <person name="Miner T.L."/>
            <person name="Minx P."/>
            <person name="Mullikin J.C."/>
            <person name="Plumb R.W."/>
            <person name="Rogers J."/>
            <person name="Schein J.E."/>
            <person name="Sohrmann M."/>
            <person name="Spieth J."/>
            <person name="Stajich J.E."/>
            <person name="Wei C."/>
            <person name="Willey D."/>
            <person name="Wilson R.K."/>
            <person name="Durbin R."/>
            <person name="Waterston R.H."/>
        </authorList>
    </citation>
    <scope>NUCLEOTIDE SEQUENCE [LARGE SCALE GENOMIC DNA]</scope>
    <source>
        <strain evidence="16 17">AF16</strain>
    </source>
</reference>
<dbReference type="InterPro" id="IPR011990">
    <property type="entry name" value="TPR-like_helical_dom_sf"/>
</dbReference>